<comment type="caution">
    <text evidence="2">The sequence shown here is derived from an EMBL/GenBank/DDBJ whole genome shotgun (WGS) entry which is preliminary data.</text>
</comment>
<dbReference type="AlphaFoldDB" id="A0AAD2CH16"/>
<sequence length="600" mass="67014">MSVSAASSVLNEPFNGPSACFGFRFGHPASSKVQENTNLSDAPESKEIDNLLASAMNGLTFEERQRHLEIVHGVSTGIEGIEENDETTSGATLELLRHLEKLKAGTAYETAERLESSFVNDRKFQLMFLRGNEYNTKAAADQVIRFLEMKQRLFGKEKLTKQITLKDLDEDDRDFLKTGTIQLIGKDRMGRVIWFQLPSLRKFKSIENELRARFYMATILLKSEEVQKKGIVTVTYAIGEFRDSVQGEGYVDVVKLMMAIPFYHASFHNCVGTHLEKILGKAALAVIPASLRSRVRIQFGSHLETQYTLSTYGISPTLFPITPLSNKVRLDHHLQWYEAALVRETDDVMDTSSMDASTISTTAITNDPGSNALVIMASDVKPYDVLYDYGRTVKHEGNELVRALIREQSVAYDAGSNMGKREVIEDVIRNVEDKGGRFLKMDEASGGYIELTKNRIRSKVSQMFRNYRRPRGNTGLRIAENHHETSRGGGQQIGGELSILPLIDSPGPDDVVLGRIGKGKGNDTMLLLVKKYGDQYDGATRGEKSRIAGSIVQQIKSEGGRFVQPLEEGGWEEIPNEVARSKVAKCFRNSRRTKNKSTLP</sequence>
<name>A0AAD2CH16_9STRA</name>
<evidence type="ECO:0000259" key="1">
    <source>
        <dbReference type="Pfam" id="PF20710"/>
    </source>
</evidence>
<feature type="domain" description="DUF6824" evidence="1">
    <location>
        <begin position="510"/>
        <end position="589"/>
    </location>
</feature>
<keyword evidence="3" id="KW-1185">Reference proteome</keyword>
<dbReference type="EMBL" id="CAKOGP040000224">
    <property type="protein sequence ID" value="CAJ1932760.1"/>
    <property type="molecule type" value="Genomic_DNA"/>
</dbReference>
<dbReference type="InterPro" id="IPR049227">
    <property type="entry name" value="DUF6824"/>
</dbReference>
<accession>A0AAD2CH16</accession>
<dbReference type="Proteomes" id="UP001295423">
    <property type="component" value="Unassembled WGS sequence"/>
</dbReference>
<evidence type="ECO:0000313" key="2">
    <source>
        <dbReference type="EMBL" id="CAJ1932760.1"/>
    </source>
</evidence>
<proteinExistence type="predicted"/>
<feature type="domain" description="DUF6824" evidence="1">
    <location>
        <begin position="384"/>
        <end position="466"/>
    </location>
</feature>
<protein>
    <recommendedName>
        <fullName evidence="1">DUF6824 domain-containing protein</fullName>
    </recommendedName>
</protein>
<gene>
    <name evidence="2" type="ORF">CYCCA115_LOCUS2998</name>
</gene>
<reference evidence="2" key="1">
    <citation type="submission" date="2023-08" db="EMBL/GenBank/DDBJ databases">
        <authorList>
            <person name="Audoor S."/>
            <person name="Bilcke G."/>
        </authorList>
    </citation>
    <scope>NUCLEOTIDE SEQUENCE</scope>
</reference>
<evidence type="ECO:0000313" key="3">
    <source>
        <dbReference type="Proteomes" id="UP001295423"/>
    </source>
</evidence>
<dbReference type="Gene3D" id="3.40.525.10">
    <property type="entry name" value="CRAL-TRIO lipid binding domain"/>
    <property type="match status" value="1"/>
</dbReference>
<dbReference type="Pfam" id="PF20710">
    <property type="entry name" value="DUF6824"/>
    <property type="match status" value="2"/>
</dbReference>
<organism evidence="2 3">
    <name type="scientific">Cylindrotheca closterium</name>
    <dbReference type="NCBI Taxonomy" id="2856"/>
    <lineage>
        <taxon>Eukaryota</taxon>
        <taxon>Sar</taxon>
        <taxon>Stramenopiles</taxon>
        <taxon>Ochrophyta</taxon>
        <taxon>Bacillariophyta</taxon>
        <taxon>Bacillariophyceae</taxon>
        <taxon>Bacillariophycidae</taxon>
        <taxon>Bacillariales</taxon>
        <taxon>Bacillariaceae</taxon>
        <taxon>Cylindrotheca</taxon>
    </lineage>
</organism>
<dbReference type="InterPro" id="IPR036865">
    <property type="entry name" value="CRAL-TRIO_dom_sf"/>
</dbReference>